<dbReference type="InterPro" id="IPR005194">
    <property type="entry name" value="Glyco_hydro_65_C"/>
</dbReference>
<accession>A0A172ZB76</accession>
<dbReference type="InterPro" id="IPR011013">
    <property type="entry name" value="Gal_mutarotase_sf_dom"/>
</dbReference>
<feature type="domain" description="Glycoside hydrolase family 65 central catalytic" evidence="4">
    <location>
        <begin position="322"/>
        <end position="682"/>
    </location>
</feature>
<dbReference type="InterPro" id="IPR017045">
    <property type="entry name" value="Malt_Pase/Glycosyl_Hdrlase"/>
</dbReference>
<comment type="similarity">
    <text evidence="1">Belongs to the glycosyl hydrolase 65 family.</text>
</comment>
<feature type="active site" description="Proton donor" evidence="2">
    <location>
        <position position="486"/>
    </location>
</feature>
<reference evidence="7 8" key="2">
    <citation type="journal article" date="2016" name="Int. J. Syst. Evol. Microbiol.">
        <title>Paenibacillus bovis sp. nov., isolated from raw yak (Bos grunniens) milk.</title>
        <authorList>
            <person name="Gao C."/>
            <person name="Han J."/>
            <person name="Liu Z."/>
            <person name="Xu X."/>
            <person name="Hang F."/>
            <person name="Wu Z."/>
        </authorList>
    </citation>
    <scope>NUCLEOTIDE SEQUENCE [LARGE SCALE GENOMIC DNA]</scope>
    <source>
        <strain evidence="7 8">BD3526</strain>
    </source>
</reference>
<dbReference type="NCBIfam" id="NF010380">
    <property type="entry name" value="PRK13807.1"/>
    <property type="match status" value="1"/>
</dbReference>
<evidence type="ECO:0000256" key="3">
    <source>
        <dbReference type="PIRSR" id="PIRSR036289-51"/>
    </source>
</evidence>
<evidence type="ECO:0000259" key="5">
    <source>
        <dbReference type="Pfam" id="PF03633"/>
    </source>
</evidence>
<dbReference type="GO" id="GO:0005975">
    <property type="term" value="P:carbohydrate metabolic process"/>
    <property type="evidence" value="ECO:0007669"/>
    <property type="project" value="InterPro"/>
</dbReference>
<evidence type="ECO:0000259" key="6">
    <source>
        <dbReference type="Pfam" id="PF03636"/>
    </source>
</evidence>
<keyword evidence="8" id="KW-1185">Reference proteome</keyword>
<dbReference type="PANTHER" id="PTHR11051:SF14">
    <property type="entry name" value="MALTOSE PHOSPHORYLASE"/>
    <property type="match status" value="1"/>
</dbReference>
<dbReference type="GO" id="GO:0004553">
    <property type="term" value="F:hydrolase activity, hydrolyzing O-glycosyl compounds"/>
    <property type="evidence" value="ECO:0007669"/>
    <property type="project" value="TreeGrafter"/>
</dbReference>
<dbReference type="SUPFAM" id="SSF74650">
    <property type="entry name" value="Galactose mutarotase-like"/>
    <property type="match status" value="1"/>
</dbReference>
<dbReference type="Pfam" id="PF03633">
    <property type="entry name" value="Glyco_hydro_65C"/>
    <property type="match status" value="1"/>
</dbReference>
<name>A0A172ZB76_9BACL</name>
<proteinExistence type="inferred from homology"/>
<dbReference type="Proteomes" id="UP000078148">
    <property type="component" value="Chromosome"/>
</dbReference>
<dbReference type="Gene3D" id="2.70.98.40">
    <property type="entry name" value="Glycoside hydrolase, family 65, N-terminal domain"/>
    <property type="match status" value="1"/>
</dbReference>
<evidence type="ECO:0000256" key="2">
    <source>
        <dbReference type="PIRSR" id="PIRSR036289-50"/>
    </source>
</evidence>
<gene>
    <name evidence="7" type="ORF">AR543_01850</name>
</gene>
<evidence type="ECO:0000256" key="1">
    <source>
        <dbReference type="ARBA" id="ARBA00006768"/>
    </source>
</evidence>
<dbReference type="OrthoDB" id="9758855at2"/>
<dbReference type="InterPro" id="IPR005196">
    <property type="entry name" value="Glyco_hydro_65_N"/>
</dbReference>
<dbReference type="PIRSF" id="PIRSF036289">
    <property type="entry name" value="Glycosyl_hydrolase_malt_phosph"/>
    <property type="match status" value="1"/>
</dbReference>
<feature type="binding site" evidence="3">
    <location>
        <begin position="357"/>
        <end position="358"/>
    </location>
    <ligand>
        <name>substrate</name>
    </ligand>
</feature>
<dbReference type="Gene3D" id="1.50.10.10">
    <property type="match status" value="1"/>
</dbReference>
<dbReference type="InterPro" id="IPR005195">
    <property type="entry name" value="Glyco_hydro_65_M"/>
</dbReference>
<dbReference type="PANTHER" id="PTHR11051">
    <property type="entry name" value="GLYCOSYL HYDROLASE-RELATED"/>
    <property type="match status" value="1"/>
</dbReference>
<evidence type="ECO:0000313" key="8">
    <source>
        <dbReference type="Proteomes" id="UP000078148"/>
    </source>
</evidence>
<feature type="domain" description="Glycoside hydrolase family 65 N-terminal" evidence="6">
    <location>
        <begin position="14"/>
        <end position="266"/>
    </location>
</feature>
<dbReference type="KEGG" id="pbv:AR543_01850"/>
<dbReference type="GO" id="GO:0030246">
    <property type="term" value="F:carbohydrate binding"/>
    <property type="evidence" value="ECO:0007669"/>
    <property type="project" value="InterPro"/>
</dbReference>
<dbReference type="EMBL" id="CP013023">
    <property type="protein sequence ID" value="ANF94896.1"/>
    <property type="molecule type" value="Genomic_DNA"/>
</dbReference>
<evidence type="ECO:0000313" key="7">
    <source>
        <dbReference type="EMBL" id="ANF94896.1"/>
    </source>
</evidence>
<dbReference type="Pfam" id="PF03632">
    <property type="entry name" value="Glyco_hydro_65m"/>
    <property type="match status" value="1"/>
</dbReference>
<dbReference type="Pfam" id="PF03636">
    <property type="entry name" value="Glyco_hydro_65N"/>
    <property type="match status" value="1"/>
</dbReference>
<dbReference type="SUPFAM" id="SSF48208">
    <property type="entry name" value="Six-hairpin glycosidases"/>
    <property type="match status" value="1"/>
</dbReference>
<dbReference type="InterPro" id="IPR012341">
    <property type="entry name" value="6hp_glycosidase-like_sf"/>
</dbReference>
<sequence length="777" mass="89314">MKRLFDIHPWKIVERELHTEEFRLAESMMSLGNGHMGMRGNFEENYSGDMHRGSYVAGVWFPDKTRVGWWKNGYPHYFGKVINSINYIGIRLLLDGEEVDLSQSQIKDYYRELDMQQGVLSREFTVIHGEKETRIQTSRFLSVADQELAVIKYAVTPVNYSDEITLIPYLDGDIRNEDSNYDEDFWVEIDKSASELNGHLVMQTKDNSFGTPTFQIAASMRLDVVGGTPSISYSSREEYVENTITSQAEQGQTVTLYKYIALTTDRDHPRGTLPENGQTVLDRAAKQGYEALLDAHAAGWKQRWEMADVAIEGDDEAQQGIRFNLFQLFSTYYGEDARLNIGPKGFTGEKYGGATYWDTEAYALPLYLSTAKPEVARNLCVYRHNQLDGAYHNAQQQGLQGALYPMVTFTGVECHNEWEITFEEIHRNSAIAYAVYNYVNYTGDRDYLHQYGLDVLTGISRFWADRVHYSKRQGQYMIHGVTGPNEYENNVNNNWYTNRISAWTLEYTIQVVRELQAAGHTEVISKLEINDEELAKWQHIVDNMYLPYDEELGIFVQHDTFLDKDLMSADDLDPADRPINQKWSWDKILRSCFIKQADVLQGLYFLNDQYTAEEKRRNFEFYEPMTVHESSLSPCIHSILAAELGMEEKAYEMYNRTARLDLDNYNNDTEDGLHITSMTGSWLGIVQGFAGMRTANETLSFAPFIPQAWDRYSFNIVYRDHFIKVEVSRELVQLTQEGPELSLQLYGEKITLPADGKHTVPVIQKEQTAEVLVGGEA</sequence>
<dbReference type="RefSeq" id="WP_060531325.1">
    <property type="nucleotide sequence ID" value="NZ_CP013023.1"/>
</dbReference>
<dbReference type="InterPro" id="IPR008928">
    <property type="entry name" value="6-hairpin_glycosidase_sf"/>
</dbReference>
<reference evidence="8" key="1">
    <citation type="submission" date="2015-10" db="EMBL/GenBank/DDBJ databases">
        <title>Genome of Paenibacillus bovis sp. nov.</title>
        <authorList>
            <person name="Wu Z."/>
            <person name="Gao C."/>
            <person name="Liu Z."/>
            <person name="Zheng H."/>
        </authorList>
    </citation>
    <scope>NUCLEOTIDE SEQUENCE [LARGE SCALE GENOMIC DNA]</scope>
    <source>
        <strain evidence="8">BD3526</strain>
    </source>
</reference>
<evidence type="ECO:0000259" key="4">
    <source>
        <dbReference type="Pfam" id="PF03632"/>
    </source>
</evidence>
<dbReference type="AlphaFoldDB" id="A0A172ZB76"/>
<dbReference type="STRING" id="1616788.AR543_01850"/>
<dbReference type="GO" id="GO:0016757">
    <property type="term" value="F:glycosyltransferase activity"/>
    <property type="evidence" value="ECO:0007669"/>
    <property type="project" value="UniProtKB-ARBA"/>
</dbReference>
<feature type="binding site" evidence="3">
    <location>
        <begin position="595"/>
        <end position="596"/>
    </location>
    <ligand>
        <name>substrate</name>
    </ligand>
</feature>
<protein>
    <submittedName>
        <fullName evidence="7">Maltose phosphorylase</fullName>
    </submittedName>
</protein>
<dbReference type="Gene3D" id="2.60.420.10">
    <property type="entry name" value="Maltose phosphorylase, domain 3"/>
    <property type="match status" value="1"/>
</dbReference>
<organism evidence="7 8">
    <name type="scientific">Paenibacillus bovis</name>
    <dbReference type="NCBI Taxonomy" id="1616788"/>
    <lineage>
        <taxon>Bacteria</taxon>
        <taxon>Bacillati</taxon>
        <taxon>Bacillota</taxon>
        <taxon>Bacilli</taxon>
        <taxon>Bacillales</taxon>
        <taxon>Paenibacillaceae</taxon>
        <taxon>Paenibacillus</taxon>
    </lineage>
</organism>
<feature type="domain" description="Glycoside hydrolase family 65 C-terminal" evidence="5">
    <location>
        <begin position="692"/>
        <end position="752"/>
    </location>
</feature>
<dbReference type="InterPro" id="IPR037018">
    <property type="entry name" value="GH65_N"/>
</dbReference>